<dbReference type="AlphaFoldDB" id="A0A645EM96"/>
<dbReference type="PROSITE" id="PS51343">
    <property type="entry name" value="PII_GLNB_DOM"/>
    <property type="match status" value="1"/>
</dbReference>
<comment type="caution">
    <text evidence="1">The sequence shown here is derived from an EMBL/GenBank/DDBJ whole genome shotgun (WGS) entry which is preliminary data.</text>
</comment>
<reference evidence="1" key="1">
    <citation type="submission" date="2019-08" db="EMBL/GenBank/DDBJ databases">
        <authorList>
            <person name="Kucharzyk K."/>
            <person name="Murdoch R.W."/>
            <person name="Higgins S."/>
            <person name="Loffler F."/>
        </authorList>
    </citation>
    <scope>NUCLEOTIDE SEQUENCE</scope>
</reference>
<dbReference type="GO" id="GO:0030234">
    <property type="term" value="F:enzyme regulator activity"/>
    <property type="evidence" value="ECO:0007669"/>
    <property type="project" value="InterPro"/>
</dbReference>
<accession>A0A645EM96</accession>
<dbReference type="EMBL" id="VSSQ01048521">
    <property type="protein sequence ID" value="MPN02566.1"/>
    <property type="molecule type" value="Genomic_DNA"/>
</dbReference>
<dbReference type="GO" id="GO:0006808">
    <property type="term" value="P:regulation of nitrogen utilization"/>
    <property type="evidence" value="ECO:0007669"/>
    <property type="project" value="InterPro"/>
</dbReference>
<dbReference type="Gene3D" id="3.30.70.120">
    <property type="match status" value="2"/>
</dbReference>
<gene>
    <name evidence="1" type="ORF">SDC9_149782</name>
</gene>
<evidence type="ECO:0008006" key="2">
    <source>
        <dbReference type="Google" id="ProtNLM"/>
    </source>
</evidence>
<proteinExistence type="predicted"/>
<sequence>MQAIEQPAFELIRVIVNEGLGSRVLRIAKKHGMPGGTILLGKGTIKQPLLELLALCDVRKEIVLMAADAKTCTAAMEAINSEMKLHKPNHGIAYATPVRAICGSSSCRIGRPEDRETGGEKADMYESIVIIVEKGRGEAVVDAAAKAGSRGATIINARGSGVHETSKLFAMEIEPEKEMVLIISSADRSEAIIAAIQAGFDIDRPGSGIIFVQPVTRAYGLFGQ</sequence>
<evidence type="ECO:0000313" key="1">
    <source>
        <dbReference type="EMBL" id="MPN02566.1"/>
    </source>
</evidence>
<dbReference type="SMART" id="SM00938">
    <property type="entry name" value="P-II"/>
    <property type="match status" value="1"/>
</dbReference>
<dbReference type="InterPro" id="IPR002187">
    <property type="entry name" value="N-reg_PII"/>
</dbReference>
<organism evidence="1">
    <name type="scientific">bioreactor metagenome</name>
    <dbReference type="NCBI Taxonomy" id="1076179"/>
    <lineage>
        <taxon>unclassified sequences</taxon>
        <taxon>metagenomes</taxon>
        <taxon>ecological metagenomes</taxon>
    </lineage>
</organism>
<protein>
    <recommendedName>
        <fullName evidence="2">Nitrogen regulatory protein P-II</fullName>
    </recommendedName>
</protein>
<dbReference type="Pfam" id="PF00543">
    <property type="entry name" value="P-II"/>
    <property type="match status" value="1"/>
</dbReference>
<dbReference type="InterPro" id="IPR015867">
    <property type="entry name" value="N-reg_PII/ATP_PRibTrfase_C"/>
</dbReference>
<name>A0A645EM96_9ZZZZ</name>
<dbReference type="InterPro" id="IPR011322">
    <property type="entry name" value="N-reg_PII-like_a/b"/>
</dbReference>
<dbReference type="SUPFAM" id="SSF54913">
    <property type="entry name" value="GlnB-like"/>
    <property type="match status" value="2"/>
</dbReference>